<sequence>MNAQQCELGKRYHNLSTTTARKNFVKQYATQYTQLARLPYFNLVDQIVINPMHNLFLGLVKMHFYNIWIQHKILHPNHELSTFHKILADFIVPGSCGKLPTDIEHKKALDAVKKQGKEVYEAEKVRISQEKLALVEAKKQEKLQTSVTKQAEKARLAAAKKVKVVQLKASKKCKSPGDEPQNEVNQPLPAAQLEEPEPALNEDDIKFSLHPDNPANFLKLCTSLHLLIKHKWTDRDIETADCLIQEYTTELIMLYGSVVIKPNRHFATHVGTCSWNFGPLHDFRTFLFECLNKVLKSYKTNNHANGEL</sequence>
<dbReference type="EMBL" id="KN826569">
    <property type="protein sequence ID" value="KIK78503.1"/>
    <property type="molecule type" value="Genomic_DNA"/>
</dbReference>
<dbReference type="Proteomes" id="UP000054538">
    <property type="component" value="Unassembled WGS sequence"/>
</dbReference>
<evidence type="ECO:0000313" key="2">
    <source>
        <dbReference type="Proteomes" id="UP000054538"/>
    </source>
</evidence>
<proteinExistence type="predicted"/>
<dbReference type="PANTHER" id="PTHR46579">
    <property type="entry name" value="F5/8 TYPE C DOMAIN-CONTAINING PROTEIN-RELATED"/>
    <property type="match status" value="1"/>
</dbReference>
<dbReference type="InParanoid" id="A0A0D0CT17"/>
<dbReference type="HOGENOM" id="CLU_903450_0_0_1"/>
<protein>
    <submittedName>
        <fullName evidence="1">Uncharacterized protein</fullName>
    </submittedName>
</protein>
<accession>A0A0D0CT17</accession>
<dbReference type="OrthoDB" id="3239894at2759"/>
<dbReference type="STRING" id="930991.A0A0D0CT17"/>
<dbReference type="PANTHER" id="PTHR46579:SF2">
    <property type="entry name" value="C2H2-TYPE DOMAIN-CONTAINING PROTEIN"/>
    <property type="match status" value="1"/>
</dbReference>
<dbReference type="AlphaFoldDB" id="A0A0D0CT17"/>
<name>A0A0D0CT17_9AGAM</name>
<evidence type="ECO:0000313" key="1">
    <source>
        <dbReference type="EMBL" id="KIK78503.1"/>
    </source>
</evidence>
<reference evidence="2" key="2">
    <citation type="submission" date="2015-01" db="EMBL/GenBank/DDBJ databases">
        <title>Evolutionary Origins and Diversification of the Mycorrhizal Mutualists.</title>
        <authorList>
            <consortium name="DOE Joint Genome Institute"/>
            <consortium name="Mycorrhizal Genomics Consortium"/>
            <person name="Kohler A."/>
            <person name="Kuo A."/>
            <person name="Nagy L.G."/>
            <person name="Floudas D."/>
            <person name="Copeland A."/>
            <person name="Barry K.W."/>
            <person name="Cichocki N."/>
            <person name="Veneault-Fourrey C."/>
            <person name="LaButti K."/>
            <person name="Lindquist E.A."/>
            <person name="Lipzen A."/>
            <person name="Lundell T."/>
            <person name="Morin E."/>
            <person name="Murat C."/>
            <person name="Riley R."/>
            <person name="Ohm R."/>
            <person name="Sun H."/>
            <person name="Tunlid A."/>
            <person name="Henrissat B."/>
            <person name="Grigoriev I.V."/>
            <person name="Hibbett D.S."/>
            <person name="Martin F."/>
        </authorList>
    </citation>
    <scope>NUCLEOTIDE SEQUENCE [LARGE SCALE GENOMIC DNA]</scope>
    <source>
        <strain evidence="2">Ve08.2h10</strain>
    </source>
</reference>
<organism evidence="1 2">
    <name type="scientific">Paxillus rubicundulus Ve08.2h10</name>
    <dbReference type="NCBI Taxonomy" id="930991"/>
    <lineage>
        <taxon>Eukaryota</taxon>
        <taxon>Fungi</taxon>
        <taxon>Dikarya</taxon>
        <taxon>Basidiomycota</taxon>
        <taxon>Agaricomycotina</taxon>
        <taxon>Agaricomycetes</taxon>
        <taxon>Agaricomycetidae</taxon>
        <taxon>Boletales</taxon>
        <taxon>Paxilineae</taxon>
        <taxon>Paxillaceae</taxon>
        <taxon>Paxillus</taxon>
    </lineage>
</organism>
<keyword evidence="2" id="KW-1185">Reference proteome</keyword>
<gene>
    <name evidence="1" type="ORF">PAXRUDRAFT_16839</name>
</gene>
<reference evidence="1 2" key="1">
    <citation type="submission" date="2014-04" db="EMBL/GenBank/DDBJ databases">
        <authorList>
            <consortium name="DOE Joint Genome Institute"/>
            <person name="Kuo A."/>
            <person name="Kohler A."/>
            <person name="Jargeat P."/>
            <person name="Nagy L.G."/>
            <person name="Floudas D."/>
            <person name="Copeland A."/>
            <person name="Barry K.W."/>
            <person name="Cichocki N."/>
            <person name="Veneault-Fourrey C."/>
            <person name="LaButti K."/>
            <person name="Lindquist E.A."/>
            <person name="Lipzen A."/>
            <person name="Lundell T."/>
            <person name="Morin E."/>
            <person name="Murat C."/>
            <person name="Sun H."/>
            <person name="Tunlid A."/>
            <person name="Henrissat B."/>
            <person name="Grigoriev I.V."/>
            <person name="Hibbett D.S."/>
            <person name="Martin F."/>
            <person name="Nordberg H.P."/>
            <person name="Cantor M.N."/>
            <person name="Hua S.X."/>
        </authorList>
    </citation>
    <scope>NUCLEOTIDE SEQUENCE [LARGE SCALE GENOMIC DNA]</scope>
    <source>
        <strain evidence="1 2">Ve08.2h10</strain>
    </source>
</reference>